<proteinExistence type="predicted"/>
<evidence type="ECO:0000313" key="1">
    <source>
        <dbReference type="EMBL" id="KXS13345.1"/>
    </source>
</evidence>
<dbReference type="InterPro" id="IPR036291">
    <property type="entry name" value="NAD(P)-bd_dom_sf"/>
</dbReference>
<dbReference type="AlphaFoldDB" id="A0A139AA23"/>
<organism evidence="1 2">
    <name type="scientific">Gonapodya prolifera (strain JEL478)</name>
    <name type="common">Monoblepharis prolifera</name>
    <dbReference type="NCBI Taxonomy" id="1344416"/>
    <lineage>
        <taxon>Eukaryota</taxon>
        <taxon>Fungi</taxon>
        <taxon>Fungi incertae sedis</taxon>
        <taxon>Chytridiomycota</taxon>
        <taxon>Chytridiomycota incertae sedis</taxon>
        <taxon>Monoblepharidomycetes</taxon>
        <taxon>Monoblepharidales</taxon>
        <taxon>Gonapodyaceae</taxon>
        <taxon>Gonapodya</taxon>
    </lineage>
</organism>
<dbReference type="Pfam" id="PF00106">
    <property type="entry name" value="adh_short"/>
    <property type="match status" value="1"/>
</dbReference>
<dbReference type="Gene3D" id="3.40.50.720">
    <property type="entry name" value="NAD(P)-binding Rossmann-like Domain"/>
    <property type="match status" value="1"/>
</dbReference>
<dbReference type="EMBL" id="KQ965778">
    <property type="protein sequence ID" value="KXS13345.1"/>
    <property type="molecule type" value="Genomic_DNA"/>
</dbReference>
<dbReference type="PANTHER" id="PTHR43431:SF1">
    <property type="entry name" value="OS08G0476300 PROTEIN"/>
    <property type="match status" value="1"/>
</dbReference>
<dbReference type="PANTHER" id="PTHR43431">
    <property type="entry name" value="OXIDOREDUCTASE, SHORT CHAIN DEHYDROGENASE/REDUCTASE FAMILY (AFU_ORTHOLOGUE AFUA_5G14000)"/>
    <property type="match status" value="1"/>
</dbReference>
<name>A0A139AA23_GONPJ</name>
<dbReference type="OrthoDB" id="547399at2759"/>
<accession>A0A139AA23</accession>
<sequence>MSSSSIVVVAGFGPGISNSVAKKWGRLGFKVALVSRTKSRVDEGAAALAQDGIDAKGFAADLTDPNAVKQVLADAKKAFDGAKVKILHWNAYGQGAGLLDHKIADLLVQNFAISVSNILVAVHAVLPDLEATKGAVLVTGGAFGLEHDDAVKAALAFNAATLAISKAAQRKTVFLLNATLASKGIYAGEVTVAGQVKGTAWDDGKGTATIDPDDVANKFAELEEKRDVVNVIFS</sequence>
<gene>
    <name evidence="1" type="ORF">M427DRAFT_156655</name>
</gene>
<dbReference type="InterPro" id="IPR002347">
    <property type="entry name" value="SDR_fam"/>
</dbReference>
<protein>
    <submittedName>
        <fullName evidence="1">Short-chain dehydrogenase/reductase SDR</fullName>
    </submittedName>
</protein>
<dbReference type="Proteomes" id="UP000070544">
    <property type="component" value="Unassembled WGS sequence"/>
</dbReference>
<dbReference type="SUPFAM" id="SSF51735">
    <property type="entry name" value="NAD(P)-binding Rossmann-fold domains"/>
    <property type="match status" value="1"/>
</dbReference>
<dbReference type="STRING" id="1344416.A0A139AA23"/>
<reference evidence="1 2" key="1">
    <citation type="journal article" date="2015" name="Genome Biol. Evol.">
        <title>Phylogenomic analyses indicate that early fungi evolved digesting cell walls of algal ancestors of land plants.</title>
        <authorList>
            <person name="Chang Y."/>
            <person name="Wang S."/>
            <person name="Sekimoto S."/>
            <person name="Aerts A.L."/>
            <person name="Choi C."/>
            <person name="Clum A."/>
            <person name="LaButti K.M."/>
            <person name="Lindquist E.A."/>
            <person name="Yee Ngan C."/>
            <person name="Ohm R.A."/>
            <person name="Salamov A.A."/>
            <person name="Grigoriev I.V."/>
            <person name="Spatafora J.W."/>
            <person name="Berbee M.L."/>
        </authorList>
    </citation>
    <scope>NUCLEOTIDE SEQUENCE [LARGE SCALE GENOMIC DNA]</scope>
    <source>
        <strain evidence="1 2">JEL478</strain>
    </source>
</reference>
<keyword evidence="2" id="KW-1185">Reference proteome</keyword>
<evidence type="ECO:0000313" key="2">
    <source>
        <dbReference type="Proteomes" id="UP000070544"/>
    </source>
</evidence>